<evidence type="ECO:0000256" key="3">
    <source>
        <dbReference type="ARBA" id="ARBA00022771"/>
    </source>
</evidence>
<dbReference type="GO" id="GO:0006457">
    <property type="term" value="P:protein folding"/>
    <property type="evidence" value="ECO:0007669"/>
    <property type="project" value="InterPro"/>
</dbReference>
<dbReference type="InterPro" id="IPR036410">
    <property type="entry name" value="HSP_DnaJ_Cys-rich_dom_sf"/>
</dbReference>
<dbReference type="FunFam" id="2.10.230.10:FF:000001">
    <property type="entry name" value="DnaJ subfamily A member 2"/>
    <property type="match status" value="1"/>
</dbReference>
<dbReference type="Gene3D" id="1.10.287.110">
    <property type="entry name" value="DnaJ domain"/>
    <property type="match status" value="1"/>
</dbReference>
<evidence type="ECO:0000256" key="2">
    <source>
        <dbReference type="ARBA" id="ARBA00022737"/>
    </source>
</evidence>
<dbReference type="InterPro" id="IPR036869">
    <property type="entry name" value="J_dom_sf"/>
</dbReference>
<evidence type="ECO:0000256" key="1">
    <source>
        <dbReference type="ARBA" id="ARBA00022723"/>
    </source>
</evidence>
<dbReference type="SUPFAM" id="SSF57938">
    <property type="entry name" value="DnaJ/Hsp40 cysteine-rich domain"/>
    <property type="match status" value="1"/>
</dbReference>
<feature type="domain" description="J" evidence="6">
    <location>
        <begin position="6"/>
        <end position="68"/>
    </location>
</feature>
<dbReference type="Pfam" id="PF00226">
    <property type="entry name" value="DnaJ"/>
    <property type="match status" value="1"/>
</dbReference>
<accession>A0A182NVK4</accession>
<dbReference type="InterPro" id="IPR001623">
    <property type="entry name" value="DnaJ_domain"/>
</dbReference>
<organism evidence="8 9">
    <name type="scientific">Anopheles dirus</name>
    <dbReference type="NCBI Taxonomy" id="7168"/>
    <lineage>
        <taxon>Eukaryota</taxon>
        <taxon>Metazoa</taxon>
        <taxon>Ecdysozoa</taxon>
        <taxon>Arthropoda</taxon>
        <taxon>Hexapoda</taxon>
        <taxon>Insecta</taxon>
        <taxon>Pterygota</taxon>
        <taxon>Neoptera</taxon>
        <taxon>Endopterygota</taxon>
        <taxon>Diptera</taxon>
        <taxon>Nematocera</taxon>
        <taxon>Culicoidea</taxon>
        <taxon>Culicidae</taxon>
        <taxon>Anophelinae</taxon>
        <taxon>Anopheles</taxon>
    </lineage>
</organism>
<dbReference type="PROSITE" id="PS50076">
    <property type="entry name" value="DNAJ_2"/>
    <property type="match status" value="1"/>
</dbReference>
<dbReference type="SMART" id="SM00271">
    <property type="entry name" value="DnaJ"/>
    <property type="match status" value="1"/>
</dbReference>
<dbReference type="VEuPathDB" id="VectorBase:ADIR011705"/>
<evidence type="ECO:0000256" key="4">
    <source>
        <dbReference type="ARBA" id="ARBA00022833"/>
    </source>
</evidence>
<dbReference type="CDD" id="cd10747">
    <property type="entry name" value="DnaJ_C"/>
    <property type="match status" value="1"/>
</dbReference>
<keyword evidence="1 5" id="KW-0479">Metal-binding</keyword>
<dbReference type="GO" id="GO:0009408">
    <property type="term" value="P:response to heat"/>
    <property type="evidence" value="ECO:0007669"/>
    <property type="project" value="InterPro"/>
</dbReference>
<dbReference type="EnsemblMetazoa" id="ADIR011705-RA">
    <property type="protein sequence ID" value="ADIR011705-PA"/>
    <property type="gene ID" value="ADIR011705"/>
</dbReference>
<dbReference type="Gene3D" id="2.10.230.10">
    <property type="entry name" value="Heat shock protein DnaJ, cysteine-rich domain"/>
    <property type="match status" value="1"/>
</dbReference>
<feature type="domain" description="CR-type" evidence="7">
    <location>
        <begin position="125"/>
        <end position="209"/>
    </location>
</feature>
<dbReference type="PANTHER" id="PTHR43888">
    <property type="entry name" value="DNAJ-LIKE-2, ISOFORM A-RELATED"/>
    <property type="match status" value="1"/>
</dbReference>
<dbReference type="FunFam" id="1.10.287.110:FF:000014">
    <property type="entry name" value="dnaJ homolog subfamily A member 1"/>
    <property type="match status" value="1"/>
</dbReference>
<evidence type="ECO:0000313" key="8">
    <source>
        <dbReference type="EnsemblMetazoa" id="ADIR011705-PA"/>
    </source>
</evidence>
<dbReference type="CDD" id="cd06257">
    <property type="entry name" value="DnaJ"/>
    <property type="match status" value="1"/>
</dbReference>
<dbReference type="SUPFAM" id="SSF49493">
    <property type="entry name" value="HSP40/DnaJ peptide-binding domain"/>
    <property type="match status" value="2"/>
</dbReference>
<evidence type="ECO:0000259" key="6">
    <source>
        <dbReference type="PROSITE" id="PS50076"/>
    </source>
</evidence>
<dbReference type="GO" id="GO:0008270">
    <property type="term" value="F:zinc ion binding"/>
    <property type="evidence" value="ECO:0007669"/>
    <property type="project" value="UniProtKB-KW"/>
</dbReference>
<dbReference type="GO" id="GO:0051082">
    <property type="term" value="F:unfolded protein binding"/>
    <property type="evidence" value="ECO:0007669"/>
    <property type="project" value="InterPro"/>
</dbReference>
<dbReference type="InterPro" id="IPR018253">
    <property type="entry name" value="DnaJ_domain_CS"/>
</dbReference>
<reference evidence="9" key="1">
    <citation type="submission" date="2013-03" db="EMBL/GenBank/DDBJ databases">
        <title>The Genome Sequence of Anopheles dirus WRAIR2.</title>
        <authorList>
            <consortium name="The Broad Institute Genomics Platform"/>
            <person name="Neafsey D.E."/>
            <person name="Walton C."/>
            <person name="Walker B."/>
            <person name="Young S.K."/>
            <person name="Zeng Q."/>
            <person name="Gargeya S."/>
            <person name="Fitzgerald M."/>
            <person name="Haas B."/>
            <person name="Abouelleil A."/>
            <person name="Allen A.W."/>
            <person name="Alvarado L."/>
            <person name="Arachchi H.M."/>
            <person name="Berlin A.M."/>
            <person name="Chapman S.B."/>
            <person name="Gainer-Dewar J."/>
            <person name="Goldberg J."/>
            <person name="Griggs A."/>
            <person name="Gujja S."/>
            <person name="Hansen M."/>
            <person name="Howarth C."/>
            <person name="Imamovic A."/>
            <person name="Ireland A."/>
            <person name="Larimer J."/>
            <person name="McCowan C."/>
            <person name="Murphy C."/>
            <person name="Pearson M."/>
            <person name="Poon T.W."/>
            <person name="Priest M."/>
            <person name="Roberts A."/>
            <person name="Saif S."/>
            <person name="Shea T."/>
            <person name="Sisk P."/>
            <person name="Sykes S."/>
            <person name="Wortman J."/>
            <person name="Nusbaum C."/>
            <person name="Birren B."/>
        </authorList>
    </citation>
    <scope>NUCLEOTIDE SEQUENCE [LARGE SCALE GENOMIC DNA]</scope>
    <source>
        <strain evidence="9">WRAIR2</strain>
    </source>
</reference>
<dbReference type="Proteomes" id="UP000075884">
    <property type="component" value="Unassembled WGS sequence"/>
</dbReference>
<dbReference type="InterPro" id="IPR044713">
    <property type="entry name" value="DNJA1/2-like"/>
</dbReference>
<dbReference type="InterPro" id="IPR008971">
    <property type="entry name" value="HSP40/DnaJ_pept-bd"/>
</dbReference>
<dbReference type="PROSITE" id="PS51188">
    <property type="entry name" value="ZF_CR"/>
    <property type="match status" value="1"/>
</dbReference>
<dbReference type="FunFam" id="2.60.260.20:FF:000003">
    <property type="entry name" value="DnaJ subfamily A member 2"/>
    <property type="match status" value="1"/>
</dbReference>
<feature type="zinc finger region" description="CR-type" evidence="5">
    <location>
        <begin position="125"/>
        <end position="209"/>
    </location>
</feature>
<dbReference type="PROSITE" id="PS00636">
    <property type="entry name" value="DNAJ_1"/>
    <property type="match status" value="1"/>
</dbReference>
<dbReference type="Pfam" id="PF01556">
    <property type="entry name" value="DnaJ_C"/>
    <property type="match status" value="1"/>
</dbReference>
<dbReference type="InterPro" id="IPR001305">
    <property type="entry name" value="HSP_DnaJ_Cys-rich_dom"/>
</dbReference>
<dbReference type="InterPro" id="IPR012724">
    <property type="entry name" value="DnaJ"/>
</dbReference>
<dbReference type="InterPro" id="IPR002939">
    <property type="entry name" value="DnaJ_C"/>
</dbReference>
<dbReference type="SUPFAM" id="SSF46565">
    <property type="entry name" value="Chaperone J-domain"/>
    <property type="match status" value="1"/>
</dbReference>
<reference evidence="8" key="2">
    <citation type="submission" date="2020-05" db="UniProtKB">
        <authorList>
            <consortium name="EnsemblMetazoa"/>
        </authorList>
    </citation>
    <scope>IDENTIFICATION</scope>
    <source>
        <strain evidence="8">WRAIR2</strain>
    </source>
</reference>
<dbReference type="GO" id="GO:0030544">
    <property type="term" value="F:Hsp70 protein binding"/>
    <property type="evidence" value="ECO:0007669"/>
    <property type="project" value="InterPro"/>
</dbReference>
<keyword evidence="3 5" id="KW-0863">Zinc-finger</keyword>
<keyword evidence="9" id="KW-1185">Reference proteome</keyword>
<keyword evidence="4 5" id="KW-0862">Zinc</keyword>
<keyword evidence="2" id="KW-0677">Repeat</keyword>
<dbReference type="PRINTS" id="PR00625">
    <property type="entry name" value="JDOMAIN"/>
</dbReference>
<dbReference type="CDD" id="cd10719">
    <property type="entry name" value="DnaJ_zf"/>
    <property type="match status" value="1"/>
</dbReference>
<dbReference type="AlphaFoldDB" id="A0A182NVK4"/>
<dbReference type="Gene3D" id="2.60.260.20">
    <property type="entry name" value="Urease metallochaperone UreE, N-terminal domain"/>
    <property type="match status" value="2"/>
</dbReference>
<protein>
    <recommendedName>
        <fullName evidence="10">J domain-containing protein</fullName>
    </recommendedName>
</protein>
<dbReference type="STRING" id="7168.A0A182NVK4"/>
<proteinExistence type="inferred from homology"/>
<dbReference type="Pfam" id="PF00684">
    <property type="entry name" value="DnaJ_CXXCXGXG"/>
    <property type="match status" value="1"/>
</dbReference>
<evidence type="ECO:0000259" key="7">
    <source>
        <dbReference type="PROSITE" id="PS51188"/>
    </source>
</evidence>
<evidence type="ECO:0000256" key="5">
    <source>
        <dbReference type="PROSITE-ProRule" id="PRU00546"/>
    </source>
</evidence>
<dbReference type="HAMAP" id="MF_01152">
    <property type="entry name" value="DnaJ"/>
    <property type="match status" value="1"/>
</dbReference>
<dbReference type="GO" id="GO:0005524">
    <property type="term" value="F:ATP binding"/>
    <property type="evidence" value="ECO:0007669"/>
    <property type="project" value="InterPro"/>
</dbReference>
<sequence length="374" mass="41666">MVFETEFYDILGVKPNCTQGELKKAYRKLALKYHPDKNPNEGEKFKQISMAYEVLSDPEKKAIYDEGGEAAIKQGGVGGGGGFHSPMDIFHMFFNGGFSNRTKSERKTPNIIYTLSVTLEELYTGTKRKLALQRSVICDVCEGIGGKRGAAQKCGPCRGTGVITKVQKLSPGLVQQCEERCRVCCGHGEMIDEKDRCKECSGRKTVRQRKLLEIDVLRGMMDEQRIVLAGEGNHEPDCRPGDVILVLEEKPHPVFKREGTDLVAHVQLQLSEALCGFSKVIKTLDGRDIVIQSFPGEVVKHLSAKCVMGEGMPRFRQPSEKGRLIIQFVVVFPDSLPKEVALQMRNCLPSPITEEISEDAESVQMVSYLIFCFL</sequence>
<evidence type="ECO:0008006" key="10">
    <source>
        <dbReference type="Google" id="ProtNLM"/>
    </source>
</evidence>
<evidence type="ECO:0000313" key="9">
    <source>
        <dbReference type="Proteomes" id="UP000075884"/>
    </source>
</evidence>
<name>A0A182NVK4_9DIPT</name>